<dbReference type="InterPro" id="IPR010869">
    <property type="entry name" value="DUF1501"/>
</dbReference>
<protein>
    <submittedName>
        <fullName evidence="1">DUF1501 domain-containing protein</fullName>
    </submittedName>
</protein>
<dbReference type="Proteomes" id="UP001430306">
    <property type="component" value="Unassembled WGS sequence"/>
</dbReference>
<dbReference type="RefSeq" id="WP_230270800.1">
    <property type="nucleotide sequence ID" value="NZ_JAJKFW010000003.1"/>
</dbReference>
<dbReference type="SUPFAM" id="SSF53649">
    <property type="entry name" value="Alkaline phosphatase-like"/>
    <property type="match status" value="1"/>
</dbReference>
<dbReference type="Pfam" id="PF07394">
    <property type="entry name" value="DUF1501"/>
    <property type="match status" value="1"/>
</dbReference>
<dbReference type="InterPro" id="IPR017850">
    <property type="entry name" value="Alkaline_phosphatase_core_sf"/>
</dbReference>
<gene>
    <name evidence="1" type="ORF">LOC71_01805</name>
</gene>
<evidence type="ECO:0000313" key="1">
    <source>
        <dbReference type="EMBL" id="MCC9640990.1"/>
    </source>
</evidence>
<reference evidence="1" key="1">
    <citation type="submission" date="2021-11" db="EMBL/GenBank/DDBJ databases">
        <title>Genome sequence.</title>
        <authorList>
            <person name="Sun Q."/>
        </authorList>
    </citation>
    <scope>NUCLEOTIDE SEQUENCE</scope>
    <source>
        <strain evidence="1">JC740</strain>
    </source>
</reference>
<proteinExistence type="predicted"/>
<organism evidence="1 2">
    <name type="scientific">Rhodopirellula halodulae</name>
    <dbReference type="NCBI Taxonomy" id="2894198"/>
    <lineage>
        <taxon>Bacteria</taxon>
        <taxon>Pseudomonadati</taxon>
        <taxon>Planctomycetota</taxon>
        <taxon>Planctomycetia</taxon>
        <taxon>Pirellulales</taxon>
        <taxon>Pirellulaceae</taxon>
        <taxon>Rhodopirellula</taxon>
    </lineage>
</organism>
<keyword evidence="2" id="KW-1185">Reference proteome</keyword>
<sequence length="508" mass="56367">MNLNSIQPTAAQGRRRSLGQELAAQTLNHHTRRHFLRDSTVGLGALWMAMQNQQANARNAVVPEHSANNPLSPLAPPMPAKVKRVIFLHMIGAPSQLELFDYKPTLKELDGKDCPQSFLEGKRFAFIQGTPKMLGPQYPFQQHGDSGAWVSDRMPHLAKQVDDICFIKSMQTDQFNHGPAQLMVHTGQSRMGYPSIGSWVTWGLGSENEDLPGYMVLLSGGRLPRVGKALWSSGFLPSVYQGVQCRSKGDPVLNISDPDGTTRQARRAMLDSLNRLNQTSHETFGDPETITRIAQYEMAFRMQTAVPDAMDISKEPQHVLDMYGAEPGKESFANNCLLARRLAQQGVRFIQLYDWGWDSHGAGKEEALNEGFKNKCEQVDKPTSALLADLKANGMLDDTLVIWSGEFGRTPMRENRGGTEMTYIGRDHNPSAFTLWMAGAGVKGGFSYGESDEVGYNAAVNPVHLRDFHATLLHLLGFEHESLYYPFQGLNQKLTGVKPARVIDDILA</sequence>
<dbReference type="Gene3D" id="3.40.720.10">
    <property type="entry name" value="Alkaline Phosphatase, subunit A"/>
    <property type="match status" value="1"/>
</dbReference>
<evidence type="ECO:0000313" key="2">
    <source>
        <dbReference type="Proteomes" id="UP001430306"/>
    </source>
</evidence>
<dbReference type="PANTHER" id="PTHR43737:SF1">
    <property type="entry name" value="DUF1501 DOMAIN-CONTAINING PROTEIN"/>
    <property type="match status" value="1"/>
</dbReference>
<dbReference type="EMBL" id="JAJKFW010000003">
    <property type="protein sequence ID" value="MCC9640990.1"/>
    <property type="molecule type" value="Genomic_DNA"/>
</dbReference>
<name>A0ABS8NBQ7_9BACT</name>
<comment type="caution">
    <text evidence="1">The sequence shown here is derived from an EMBL/GenBank/DDBJ whole genome shotgun (WGS) entry which is preliminary data.</text>
</comment>
<dbReference type="PANTHER" id="PTHR43737">
    <property type="entry name" value="BLL7424 PROTEIN"/>
    <property type="match status" value="1"/>
</dbReference>
<accession>A0ABS8NBQ7</accession>